<dbReference type="GO" id="GO:0004888">
    <property type="term" value="F:transmembrane signaling receptor activity"/>
    <property type="evidence" value="ECO:0007669"/>
    <property type="project" value="InterPro"/>
</dbReference>
<dbReference type="OrthoDB" id="266313at2"/>
<dbReference type="GO" id="GO:0019825">
    <property type="term" value="F:oxygen binding"/>
    <property type="evidence" value="ECO:0007669"/>
    <property type="project" value="InterPro"/>
</dbReference>
<evidence type="ECO:0000313" key="6">
    <source>
        <dbReference type="Proteomes" id="UP000029409"/>
    </source>
</evidence>
<dbReference type="PRINTS" id="PR00260">
    <property type="entry name" value="CHEMTRNSDUCR"/>
</dbReference>
<feature type="domain" description="Methyl-accepting transducer" evidence="4">
    <location>
        <begin position="231"/>
        <end position="449"/>
    </location>
</feature>
<dbReference type="SMART" id="SM00283">
    <property type="entry name" value="MA"/>
    <property type="match status" value="1"/>
</dbReference>
<dbReference type="GO" id="GO:0020037">
    <property type="term" value="F:heme binding"/>
    <property type="evidence" value="ECO:0007669"/>
    <property type="project" value="InterPro"/>
</dbReference>
<dbReference type="Proteomes" id="UP000029409">
    <property type="component" value="Chromosome"/>
</dbReference>
<evidence type="ECO:0000256" key="2">
    <source>
        <dbReference type="ARBA" id="ARBA00029447"/>
    </source>
</evidence>
<dbReference type="Pfam" id="PF00015">
    <property type="entry name" value="MCPsignal"/>
    <property type="match status" value="1"/>
</dbReference>
<dbReference type="KEGG" id="pdu:PDUR_24460"/>
<accession>A0A089HUA2</accession>
<dbReference type="PROSITE" id="PS50111">
    <property type="entry name" value="CHEMOTAXIS_TRANSDUC_2"/>
    <property type="match status" value="1"/>
</dbReference>
<dbReference type="AlphaFoldDB" id="A0A089HUA2"/>
<dbReference type="PANTHER" id="PTHR32089">
    <property type="entry name" value="METHYL-ACCEPTING CHEMOTAXIS PROTEIN MCPB"/>
    <property type="match status" value="1"/>
</dbReference>
<evidence type="ECO:0000256" key="1">
    <source>
        <dbReference type="ARBA" id="ARBA00023224"/>
    </source>
</evidence>
<organism evidence="5 6">
    <name type="scientific">Paenibacillus durus</name>
    <name type="common">Paenibacillus azotofixans</name>
    <dbReference type="NCBI Taxonomy" id="44251"/>
    <lineage>
        <taxon>Bacteria</taxon>
        <taxon>Bacillati</taxon>
        <taxon>Bacillota</taxon>
        <taxon>Bacilli</taxon>
        <taxon>Bacillales</taxon>
        <taxon>Paenibacillaceae</taxon>
        <taxon>Paenibacillus</taxon>
    </lineage>
</organism>
<dbReference type="EMBL" id="CP009288">
    <property type="protein sequence ID" value="AIQ14677.1"/>
    <property type="molecule type" value="Genomic_DNA"/>
</dbReference>
<proteinExistence type="inferred from homology"/>
<dbReference type="InterPro" id="IPR004089">
    <property type="entry name" value="MCPsignal_dom"/>
</dbReference>
<evidence type="ECO:0000256" key="3">
    <source>
        <dbReference type="PROSITE-ProRule" id="PRU00284"/>
    </source>
</evidence>
<dbReference type="Pfam" id="PF11563">
    <property type="entry name" value="Protoglobin"/>
    <property type="match status" value="1"/>
</dbReference>
<protein>
    <recommendedName>
        <fullName evidence="4">Methyl-accepting transducer domain-containing protein</fullName>
    </recommendedName>
</protein>
<dbReference type="SUPFAM" id="SSF46458">
    <property type="entry name" value="Globin-like"/>
    <property type="match status" value="1"/>
</dbReference>
<dbReference type="InterPro" id="IPR012292">
    <property type="entry name" value="Globin/Proto"/>
</dbReference>
<dbReference type="STRING" id="44251.PDUR_24460"/>
<comment type="similarity">
    <text evidence="2">Belongs to the methyl-accepting chemotaxis (MCP) protein family.</text>
</comment>
<name>A0A089HUA2_PAEDU</name>
<evidence type="ECO:0000259" key="4">
    <source>
        <dbReference type="PROSITE" id="PS50111"/>
    </source>
</evidence>
<dbReference type="GO" id="GO:0007165">
    <property type="term" value="P:signal transduction"/>
    <property type="evidence" value="ECO:0007669"/>
    <property type="project" value="UniProtKB-KW"/>
</dbReference>
<dbReference type="Gene3D" id="1.10.490.10">
    <property type="entry name" value="Globins"/>
    <property type="match status" value="1"/>
</dbReference>
<dbReference type="CDD" id="cd01068">
    <property type="entry name" value="globin_sensor"/>
    <property type="match status" value="1"/>
</dbReference>
<sequence>MGKCPFAFLHGLSFQKKKVAPYEPHSFLRASERAPGSESHHSIQGQEELNEQMRMIDLADDDLELLRRMKPAIVRNIDEITDHFYSSVIDVGKLEQIIVKHSSIDRLKQTLREHIVEIFDGSVDNRYITKRLVIANIHKKVGLEPKWYLSAFQNLQNVFIGVIYKEAFNDAERLKMVQTLTKLLNLEQQLVLEAYEKENIREKEEQYETVKSELKQKIAEFSGELVDLSIDTNAAIEQLVTSSNEVNNSFQRTAFSALESQEKAKDGRELLSRLNGQIGHIFERTNEMEQSVKELSQFSKQIQTIVGAVQEIADQTKILSLNATIEAARAGEHGRGFSVVAQEVNRLAEDTKSTVVHIGELTAKSGILTTQVVEEIRKVQELSESGKQQSDETSQLFSDILDTMQSSTQEIVTVEKEIQTLIHIIEGIGSTTAQTAGSAEYFKSATANL</sequence>
<dbReference type="GO" id="GO:0006935">
    <property type="term" value="P:chemotaxis"/>
    <property type="evidence" value="ECO:0007669"/>
    <property type="project" value="InterPro"/>
</dbReference>
<reference evidence="5 6" key="1">
    <citation type="submission" date="2014-08" db="EMBL/GenBank/DDBJ databases">
        <title>Comparative genomics of the Paenibacillus odorifer group.</title>
        <authorList>
            <person name="den Bakker H.C."/>
            <person name="Tsai Y.-C."/>
            <person name="Martin N."/>
            <person name="Korlach J."/>
            <person name="Wiedmann M."/>
        </authorList>
    </citation>
    <scope>NUCLEOTIDE SEQUENCE [LARGE SCALE GENOMIC DNA]</scope>
    <source>
        <strain evidence="5 6">DSM 1735</strain>
    </source>
</reference>
<dbReference type="PANTHER" id="PTHR32089:SF118">
    <property type="entry name" value="HEME-BASED AEROTACTIC TRANSDUCER HEMAT"/>
    <property type="match status" value="1"/>
</dbReference>
<dbReference type="InterPro" id="IPR004090">
    <property type="entry name" value="Chemotax_Me-accpt_rcpt"/>
</dbReference>
<dbReference type="SUPFAM" id="SSF58104">
    <property type="entry name" value="Methyl-accepting chemotaxis protein (MCP) signaling domain"/>
    <property type="match status" value="1"/>
</dbReference>
<gene>
    <name evidence="5" type="ORF">PDUR_24460</name>
</gene>
<keyword evidence="1 3" id="KW-0807">Transducer</keyword>
<dbReference type="Gene3D" id="1.10.287.950">
    <property type="entry name" value="Methyl-accepting chemotaxis protein"/>
    <property type="match status" value="1"/>
</dbReference>
<dbReference type="RefSeq" id="WP_042208398.1">
    <property type="nucleotide sequence ID" value="NZ_CP009288.1"/>
</dbReference>
<dbReference type="eggNOG" id="COG0840">
    <property type="taxonomic scope" value="Bacteria"/>
</dbReference>
<dbReference type="InterPro" id="IPR009050">
    <property type="entry name" value="Globin-like_sf"/>
</dbReference>
<keyword evidence="6" id="KW-1185">Reference proteome</keyword>
<dbReference type="InterPro" id="IPR039379">
    <property type="entry name" value="Protoglobin_sensor_dom"/>
</dbReference>
<dbReference type="InterPro" id="IPR044398">
    <property type="entry name" value="Globin-sensor_dom"/>
</dbReference>
<evidence type="ECO:0000313" key="5">
    <source>
        <dbReference type="EMBL" id="AIQ14677.1"/>
    </source>
</evidence>
<dbReference type="GO" id="GO:0016020">
    <property type="term" value="C:membrane"/>
    <property type="evidence" value="ECO:0007669"/>
    <property type="project" value="InterPro"/>
</dbReference>